<accession>A0ACA9Q9L3</accession>
<name>A0ACA9Q9L3_9GLOM</name>
<keyword evidence="2" id="KW-1185">Reference proteome</keyword>
<evidence type="ECO:0000313" key="2">
    <source>
        <dbReference type="Proteomes" id="UP000789920"/>
    </source>
</evidence>
<organism evidence="1 2">
    <name type="scientific">Racocetra persica</name>
    <dbReference type="NCBI Taxonomy" id="160502"/>
    <lineage>
        <taxon>Eukaryota</taxon>
        <taxon>Fungi</taxon>
        <taxon>Fungi incertae sedis</taxon>
        <taxon>Mucoromycota</taxon>
        <taxon>Glomeromycotina</taxon>
        <taxon>Glomeromycetes</taxon>
        <taxon>Diversisporales</taxon>
        <taxon>Gigasporaceae</taxon>
        <taxon>Racocetra</taxon>
    </lineage>
</organism>
<gene>
    <name evidence="1" type="ORF">RPERSI_LOCUS13378</name>
</gene>
<protein>
    <submittedName>
        <fullName evidence="1">13562_t:CDS:1</fullName>
    </submittedName>
</protein>
<reference evidence="1" key="1">
    <citation type="submission" date="2021-06" db="EMBL/GenBank/DDBJ databases">
        <authorList>
            <person name="Kallberg Y."/>
            <person name="Tangrot J."/>
            <person name="Rosling A."/>
        </authorList>
    </citation>
    <scope>NUCLEOTIDE SEQUENCE</scope>
    <source>
        <strain evidence="1">MA461A</strain>
    </source>
</reference>
<comment type="caution">
    <text evidence="1">The sequence shown here is derived from an EMBL/GenBank/DDBJ whole genome shotgun (WGS) entry which is preliminary data.</text>
</comment>
<dbReference type="Proteomes" id="UP000789920">
    <property type="component" value="Unassembled WGS sequence"/>
</dbReference>
<sequence>MGALINDANVLARYTGYYKAVQSAGGAISWRIDAVETFYIAPILRTKNINYDSKNSEEKVVLTATKSLEVSLKWM</sequence>
<dbReference type="EMBL" id="CAJVQC010029654">
    <property type="protein sequence ID" value="CAG8743256.1"/>
    <property type="molecule type" value="Genomic_DNA"/>
</dbReference>
<evidence type="ECO:0000313" key="1">
    <source>
        <dbReference type="EMBL" id="CAG8743256.1"/>
    </source>
</evidence>
<feature type="non-terminal residue" evidence="1">
    <location>
        <position position="75"/>
    </location>
</feature>
<proteinExistence type="predicted"/>